<dbReference type="EMBL" id="AENN01000017">
    <property type="protein sequence ID" value="EFR30779.1"/>
    <property type="molecule type" value="Genomic_DNA"/>
</dbReference>
<dbReference type="STRING" id="908337.HMPREF9257_0516"/>
<organism evidence="1 2">
    <name type="scientific">Eremococcus coleocola ACS-139-V-Col8</name>
    <dbReference type="NCBI Taxonomy" id="908337"/>
    <lineage>
        <taxon>Bacteria</taxon>
        <taxon>Bacillati</taxon>
        <taxon>Bacillota</taxon>
        <taxon>Bacilli</taxon>
        <taxon>Lactobacillales</taxon>
        <taxon>Aerococcaceae</taxon>
        <taxon>Eremococcus</taxon>
    </lineage>
</organism>
<dbReference type="Proteomes" id="UP000005990">
    <property type="component" value="Unassembled WGS sequence"/>
</dbReference>
<accession>E4KQG0</accession>
<evidence type="ECO:0000313" key="2">
    <source>
        <dbReference type="Proteomes" id="UP000005990"/>
    </source>
</evidence>
<name>E4KQG0_9LACT</name>
<gene>
    <name evidence="1" type="ORF">HMPREF9257_0516</name>
</gene>
<reference evidence="1 2" key="1">
    <citation type="submission" date="2010-10" db="EMBL/GenBank/DDBJ databases">
        <authorList>
            <person name="Durkin A.S."/>
            <person name="Madupu R."/>
            <person name="Torralba M."/>
            <person name="Gillis M."/>
            <person name="Methe B."/>
            <person name="Sutton G."/>
            <person name="Nelson K.E."/>
        </authorList>
    </citation>
    <scope>NUCLEOTIDE SEQUENCE [LARGE SCALE GENOMIC DNA]</scope>
    <source>
        <strain evidence="1 2">ACS-139-V-Col8</strain>
    </source>
</reference>
<proteinExistence type="predicted"/>
<comment type="caution">
    <text evidence="1">The sequence shown here is derived from an EMBL/GenBank/DDBJ whole genome shotgun (WGS) entry which is preliminary data.</text>
</comment>
<keyword evidence="2" id="KW-1185">Reference proteome</keyword>
<protein>
    <submittedName>
        <fullName evidence="1">Uncharacterized protein</fullName>
    </submittedName>
</protein>
<evidence type="ECO:0000313" key="1">
    <source>
        <dbReference type="EMBL" id="EFR30779.1"/>
    </source>
</evidence>
<dbReference type="AlphaFoldDB" id="E4KQG0"/>
<sequence>MSDEPIMYEGDIIFIINHRKGIVENQVILYNDVKYEITKVDYFEDYKSDIVIVGKSIN</sequence>